<evidence type="ECO:0000256" key="1">
    <source>
        <dbReference type="SAM" id="Phobius"/>
    </source>
</evidence>
<dbReference type="Proteomes" id="UP000053477">
    <property type="component" value="Unassembled WGS sequence"/>
</dbReference>
<organism evidence="2 3">
    <name type="scientific">Schizopora paradoxa</name>
    <dbReference type="NCBI Taxonomy" id="27342"/>
    <lineage>
        <taxon>Eukaryota</taxon>
        <taxon>Fungi</taxon>
        <taxon>Dikarya</taxon>
        <taxon>Basidiomycota</taxon>
        <taxon>Agaricomycotina</taxon>
        <taxon>Agaricomycetes</taxon>
        <taxon>Hymenochaetales</taxon>
        <taxon>Schizoporaceae</taxon>
        <taxon>Schizopora</taxon>
    </lineage>
</organism>
<dbReference type="AlphaFoldDB" id="A0A0H2RL11"/>
<keyword evidence="3" id="KW-1185">Reference proteome</keyword>
<proteinExistence type="predicted"/>
<sequence>MSCCFPGTHRNTSDLKEEVVLAFFEVASPLLHLHLLPHRPTPVNDLAHHARAYFPSNSALFSIPSLVGAFAAAWFLLHTAKDEDSLKRCARFTSQLALRSLHQ</sequence>
<feature type="transmembrane region" description="Helical" evidence="1">
    <location>
        <begin position="59"/>
        <end position="77"/>
    </location>
</feature>
<gene>
    <name evidence="2" type="ORF">SCHPADRAFT_410220</name>
</gene>
<evidence type="ECO:0000313" key="3">
    <source>
        <dbReference type="Proteomes" id="UP000053477"/>
    </source>
</evidence>
<name>A0A0H2RL11_9AGAM</name>
<dbReference type="InParanoid" id="A0A0H2RL11"/>
<protein>
    <submittedName>
        <fullName evidence="2">Uncharacterized protein</fullName>
    </submittedName>
</protein>
<dbReference type="EMBL" id="KQ085975">
    <property type="protein sequence ID" value="KLO12539.1"/>
    <property type="molecule type" value="Genomic_DNA"/>
</dbReference>
<keyword evidence="1" id="KW-1133">Transmembrane helix</keyword>
<accession>A0A0H2RL11</accession>
<evidence type="ECO:0000313" key="2">
    <source>
        <dbReference type="EMBL" id="KLO12539.1"/>
    </source>
</evidence>
<keyword evidence="1" id="KW-0812">Transmembrane</keyword>
<reference evidence="2 3" key="1">
    <citation type="submission" date="2015-04" db="EMBL/GenBank/DDBJ databases">
        <title>Complete genome sequence of Schizopora paradoxa KUC8140, a cosmopolitan wood degrader in East Asia.</title>
        <authorList>
            <consortium name="DOE Joint Genome Institute"/>
            <person name="Min B."/>
            <person name="Park H."/>
            <person name="Jang Y."/>
            <person name="Kim J.-J."/>
            <person name="Kim K.H."/>
            <person name="Pangilinan J."/>
            <person name="Lipzen A."/>
            <person name="Riley R."/>
            <person name="Grigoriev I.V."/>
            <person name="Spatafora J.W."/>
            <person name="Choi I.-G."/>
        </authorList>
    </citation>
    <scope>NUCLEOTIDE SEQUENCE [LARGE SCALE GENOMIC DNA]</scope>
    <source>
        <strain evidence="2 3">KUC8140</strain>
    </source>
</reference>
<keyword evidence="1" id="KW-0472">Membrane</keyword>